<feature type="domain" description="DUF58" evidence="1">
    <location>
        <begin position="43"/>
        <end position="249"/>
    </location>
</feature>
<dbReference type="InterPro" id="IPR002881">
    <property type="entry name" value="DUF58"/>
</dbReference>
<gene>
    <name evidence="2" type="ORF">SAMN05421736_101473</name>
</gene>
<proteinExistence type="predicted"/>
<dbReference type="OrthoDB" id="9776116at2"/>
<accession>A0A1H3HEL5</accession>
<dbReference type="Proteomes" id="UP000198935">
    <property type="component" value="Unassembled WGS sequence"/>
</dbReference>
<evidence type="ECO:0000259" key="1">
    <source>
        <dbReference type="Pfam" id="PF01882"/>
    </source>
</evidence>
<keyword evidence="3" id="KW-1185">Reference proteome</keyword>
<name>A0A1H3HEL5_9BACI</name>
<sequence>MLLPSDLRMRLARCQWRTSRMKRGLQKGSRRSTMFGSSLDFSDFRAYQPGDDVRQIDWNVYARTKRHYIKRFLDEQELSLAIYLDCSLSMGLEEEKWRAAQAVTAAIAHIGLANDDRVSVIPVSKKNVPYVNKKGIVFSNEMVRQVESYSASETDDFFASLSRYRQPKAVLSFLISDCFKPAAELIQHLKAVQAHQQLRIVHLLSETERNPALSGDLKLIDVENGDDIVQVSMNRQVLRQYQERLTEHSRSLEKQCNQRGIGYVQVSAGQPLEEMFFFEMRKLGWLA</sequence>
<protein>
    <recommendedName>
        <fullName evidence="1">DUF58 domain-containing protein</fullName>
    </recommendedName>
</protein>
<dbReference type="Pfam" id="PF01882">
    <property type="entry name" value="DUF58"/>
    <property type="match status" value="1"/>
</dbReference>
<evidence type="ECO:0000313" key="3">
    <source>
        <dbReference type="Proteomes" id="UP000198935"/>
    </source>
</evidence>
<reference evidence="3" key="1">
    <citation type="submission" date="2016-10" db="EMBL/GenBank/DDBJ databases">
        <authorList>
            <person name="Varghese N."/>
            <person name="Submissions S."/>
        </authorList>
    </citation>
    <scope>NUCLEOTIDE SEQUENCE [LARGE SCALE GENOMIC DNA]</scope>
    <source>
        <strain evidence="3">SP</strain>
    </source>
</reference>
<dbReference type="AlphaFoldDB" id="A0A1H3HEL5"/>
<evidence type="ECO:0000313" key="2">
    <source>
        <dbReference type="EMBL" id="SDY13912.1"/>
    </source>
</evidence>
<dbReference type="EMBL" id="FNPI01000001">
    <property type="protein sequence ID" value="SDY13912.1"/>
    <property type="molecule type" value="Genomic_DNA"/>
</dbReference>
<dbReference type="PANTHER" id="PTHR33608">
    <property type="entry name" value="BLL2464 PROTEIN"/>
    <property type="match status" value="1"/>
</dbReference>
<organism evidence="2 3">
    <name type="scientific">Evansella caseinilytica</name>
    <dbReference type="NCBI Taxonomy" id="1503961"/>
    <lineage>
        <taxon>Bacteria</taxon>
        <taxon>Bacillati</taxon>
        <taxon>Bacillota</taxon>
        <taxon>Bacilli</taxon>
        <taxon>Bacillales</taxon>
        <taxon>Bacillaceae</taxon>
        <taxon>Evansella</taxon>
    </lineage>
</organism>
<dbReference type="STRING" id="1503961.SAMN05421736_101473"/>
<dbReference type="PANTHER" id="PTHR33608:SF7">
    <property type="entry name" value="DUF58 DOMAIN-CONTAINING PROTEIN"/>
    <property type="match status" value="1"/>
</dbReference>